<evidence type="ECO:0008006" key="3">
    <source>
        <dbReference type="Google" id="ProtNLM"/>
    </source>
</evidence>
<sequence length="61" mass="7059">MLFFNNLVSQWTNETPAVRKAVVYCLVHIFTARRDIVEPYLAGVSGTNRKLFDLYLNKHTS</sequence>
<organism evidence="1">
    <name type="scientific">Oikopleura dioica</name>
    <name type="common">Tunicate</name>
    <dbReference type="NCBI Taxonomy" id="34765"/>
    <lineage>
        <taxon>Eukaryota</taxon>
        <taxon>Metazoa</taxon>
        <taxon>Chordata</taxon>
        <taxon>Tunicata</taxon>
        <taxon>Appendicularia</taxon>
        <taxon>Copelata</taxon>
        <taxon>Oikopleuridae</taxon>
        <taxon>Oikopleura</taxon>
    </lineage>
</organism>
<dbReference type="Proteomes" id="UP000011014">
    <property type="component" value="Unassembled WGS sequence"/>
</dbReference>
<accession>E4YLL0</accession>
<name>E4YLL0_OIKDI</name>
<dbReference type="AlphaFoldDB" id="E4YLL0"/>
<reference evidence="1" key="1">
    <citation type="journal article" date="2010" name="Science">
        <title>Plasticity of animal genome architecture unmasked by rapid evolution of a pelagic tunicate.</title>
        <authorList>
            <person name="Denoeud F."/>
            <person name="Henriet S."/>
            <person name="Mungpakdee S."/>
            <person name="Aury J.M."/>
            <person name="Da Silva C."/>
            <person name="Brinkmann H."/>
            <person name="Mikhaleva J."/>
            <person name="Olsen L.C."/>
            <person name="Jubin C."/>
            <person name="Canestro C."/>
            <person name="Bouquet J.M."/>
            <person name="Danks G."/>
            <person name="Poulain J."/>
            <person name="Campsteijn C."/>
            <person name="Adamski M."/>
            <person name="Cross I."/>
            <person name="Yadetie F."/>
            <person name="Muffato M."/>
            <person name="Louis A."/>
            <person name="Butcher S."/>
            <person name="Tsagkogeorga G."/>
            <person name="Konrad A."/>
            <person name="Singh S."/>
            <person name="Jensen M.F."/>
            <person name="Cong E.H."/>
            <person name="Eikeseth-Otteraa H."/>
            <person name="Noel B."/>
            <person name="Anthouard V."/>
            <person name="Porcel B.M."/>
            <person name="Kachouri-Lafond R."/>
            <person name="Nishino A."/>
            <person name="Ugolini M."/>
            <person name="Chourrout P."/>
            <person name="Nishida H."/>
            <person name="Aasland R."/>
            <person name="Huzurbazar S."/>
            <person name="Westhof E."/>
            <person name="Delsuc F."/>
            <person name="Lehrach H."/>
            <person name="Reinhardt R."/>
            <person name="Weissenbach J."/>
            <person name="Roy S.W."/>
            <person name="Artiguenave F."/>
            <person name="Postlethwait J.H."/>
            <person name="Manak J.R."/>
            <person name="Thompson E.M."/>
            <person name="Jaillon O."/>
            <person name="Du Pasquier L."/>
            <person name="Boudinot P."/>
            <person name="Liberles D.A."/>
            <person name="Volff J.N."/>
            <person name="Philippe H."/>
            <person name="Lenhard B."/>
            <person name="Roest Crollius H."/>
            <person name="Wincker P."/>
            <person name="Chourrout D."/>
        </authorList>
    </citation>
    <scope>NUCLEOTIDE SEQUENCE [LARGE SCALE GENOMIC DNA]</scope>
</reference>
<gene>
    <name evidence="2" type="ORF">GSOID_T00019334001</name>
    <name evidence="1" type="ORF">GSOID_T00028869001</name>
</gene>
<dbReference type="EMBL" id="FN654766">
    <property type="protein sequence ID" value="CBY36371.1"/>
    <property type="molecule type" value="Genomic_DNA"/>
</dbReference>
<dbReference type="EMBL" id="FN655331">
    <property type="protein sequence ID" value="CBY38808.1"/>
    <property type="molecule type" value="Genomic_DNA"/>
</dbReference>
<protein>
    <recommendedName>
        <fullName evidence="3">Condensin complex subunit 1 C-terminal domain-containing protein</fullName>
    </recommendedName>
</protein>
<evidence type="ECO:0000313" key="2">
    <source>
        <dbReference type="EMBL" id="CBY38808.1"/>
    </source>
</evidence>
<evidence type="ECO:0000313" key="1">
    <source>
        <dbReference type="EMBL" id="CBY36371.1"/>
    </source>
</evidence>
<proteinExistence type="predicted"/>